<evidence type="ECO:0000313" key="2">
    <source>
        <dbReference type="EMBL" id="AGL01003.1"/>
    </source>
</evidence>
<dbReference type="HOGENOM" id="CLU_218668_0_0_9"/>
<keyword evidence="3" id="KW-1185">Reference proteome</keyword>
<evidence type="ECO:0000256" key="1">
    <source>
        <dbReference type="SAM" id="Phobius"/>
    </source>
</evidence>
<reference evidence="2 3" key="1">
    <citation type="submission" date="2012-01" db="EMBL/GenBank/DDBJ databases">
        <title>Complete sequence of Desulfotomaculum gibsoniae DSM 7213.</title>
        <authorList>
            <consortium name="US DOE Joint Genome Institute"/>
            <person name="Lucas S."/>
            <person name="Han J."/>
            <person name="Lapidus A."/>
            <person name="Cheng J.-F."/>
            <person name="Goodwin L."/>
            <person name="Pitluck S."/>
            <person name="Peters L."/>
            <person name="Ovchinnikova G."/>
            <person name="Teshima H."/>
            <person name="Detter J.C."/>
            <person name="Han C."/>
            <person name="Tapia R."/>
            <person name="Land M."/>
            <person name="Hauser L."/>
            <person name="Kyrpides N."/>
            <person name="Ivanova N."/>
            <person name="Pagani I."/>
            <person name="Parshina S."/>
            <person name="Plugge C."/>
            <person name="Muyzer G."/>
            <person name="Kuever J."/>
            <person name="Ivanova A."/>
            <person name="Nazina T."/>
            <person name="Klenk H.-P."/>
            <person name="Brambilla E."/>
            <person name="Spring S."/>
            <person name="Stams A.F."/>
            <person name="Woyke T."/>
        </authorList>
    </citation>
    <scope>NUCLEOTIDE SEQUENCE [LARGE SCALE GENOMIC DNA]</scope>
    <source>
        <strain evidence="2 3">DSM 7213</strain>
    </source>
</reference>
<sequence>MKKHIYSLIVSLASVVAFMGIYPTSWFGYHQPEIPKELVK</sequence>
<name>R4KCX0_9FIRM</name>
<dbReference type="KEGG" id="dgi:Desgi_1519"/>
<evidence type="ECO:0000313" key="3">
    <source>
        <dbReference type="Proteomes" id="UP000013520"/>
    </source>
</evidence>
<evidence type="ECO:0008006" key="4">
    <source>
        <dbReference type="Google" id="ProtNLM"/>
    </source>
</evidence>
<dbReference type="AlphaFoldDB" id="R4KCX0"/>
<dbReference type="RefSeq" id="WP_006522799.1">
    <property type="nucleotide sequence ID" value="NC_021184.1"/>
</dbReference>
<dbReference type="OrthoDB" id="1809800at2"/>
<keyword evidence="1" id="KW-0472">Membrane</keyword>
<proteinExistence type="predicted"/>
<organism evidence="2 3">
    <name type="scientific">Desulfoscipio gibsoniae DSM 7213</name>
    <dbReference type="NCBI Taxonomy" id="767817"/>
    <lineage>
        <taxon>Bacteria</taxon>
        <taxon>Bacillati</taxon>
        <taxon>Bacillota</taxon>
        <taxon>Clostridia</taxon>
        <taxon>Eubacteriales</taxon>
        <taxon>Desulfallaceae</taxon>
        <taxon>Desulfoscipio</taxon>
    </lineage>
</organism>
<keyword evidence="1" id="KW-1133">Transmembrane helix</keyword>
<protein>
    <recommendedName>
        <fullName evidence="4">Cyclic lactone autoinducer peptide</fullName>
    </recommendedName>
</protein>
<accession>R4KCX0</accession>
<keyword evidence="1" id="KW-0812">Transmembrane</keyword>
<dbReference type="InterPro" id="IPR009229">
    <property type="entry name" value="AgrD"/>
</dbReference>
<dbReference type="NCBIfam" id="TIGR04223">
    <property type="entry name" value="quorum_AgrD"/>
    <property type="match status" value="1"/>
</dbReference>
<dbReference type="Proteomes" id="UP000013520">
    <property type="component" value="Chromosome"/>
</dbReference>
<dbReference type="STRING" id="767817.Desgi_1519"/>
<gene>
    <name evidence="2" type="ORF">Desgi_1519</name>
</gene>
<dbReference type="EMBL" id="CP003273">
    <property type="protein sequence ID" value="AGL01003.1"/>
    <property type="molecule type" value="Genomic_DNA"/>
</dbReference>
<feature type="transmembrane region" description="Helical" evidence="1">
    <location>
        <begin position="5"/>
        <end position="22"/>
    </location>
</feature>